<dbReference type="STRING" id="290315.Clim_1244"/>
<dbReference type="OrthoDB" id="596930at2"/>
<dbReference type="HOGENOM" id="CLU_061152_0_0_10"/>
<protein>
    <submittedName>
        <fullName evidence="2">Phosphate-binding protein, putative</fullName>
    </submittedName>
</protein>
<dbReference type="KEGG" id="cli:Clim_1244"/>
<proteinExistence type="predicted"/>
<reference evidence="2 3" key="1">
    <citation type="submission" date="2008-05" db="EMBL/GenBank/DDBJ databases">
        <title>Complete sequence of Chlorobium limicola DSM 245.</title>
        <authorList>
            <consortium name="US DOE Joint Genome Institute"/>
            <person name="Lucas S."/>
            <person name="Copeland A."/>
            <person name="Lapidus A."/>
            <person name="Glavina del Rio T."/>
            <person name="Dalin E."/>
            <person name="Tice H."/>
            <person name="Bruce D."/>
            <person name="Goodwin L."/>
            <person name="Pitluck S."/>
            <person name="Schmutz J."/>
            <person name="Larimer F."/>
            <person name="Land M."/>
            <person name="Hauser L."/>
            <person name="Kyrpides N."/>
            <person name="Ovchinnikova G."/>
            <person name="Zhao F."/>
            <person name="Li T."/>
            <person name="Liu Z."/>
            <person name="Overmann J."/>
            <person name="Bryant D.A."/>
            <person name="Richardson P."/>
        </authorList>
    </citation>
    <scope>NUCLEOTIDE SEQUENCE [LARGE SCALE GENOMIC DNA]</scope>
    <source>
        <strain evidence="3">DSM 245 / NBRC 103803 / 6330</strain>
    </source>
</reference>
<dbReference type="eggNOG" id="COG0226">
    <property type="taxonomic scope" value="Bacteria"/>
</dbReference>
<evidence type="ECO:0000313" key="3">
    <source>
        <dbReference type="Proteomes" id="UP000008841"/>
    </source>
</evidence>
<organism evidence="2 3">
    <name type="scientific">Chlorobium limicola (strain DSM 245 / NBRC 103803 / 6330)</name>
    <dbReference type="NCBI Taxonomy" id="290315"/>
    <lineage>
        <taxon>Bacteria</taxon>
        <taxon>Pseudomonadati</taxon>
        <taxon>Chlorobiota</taxon>
        <taxon>Chlorobiia</taxon>
        <taxon>Chlorobiales</taxon>
        <taxon>Chlorobiaceae</taxon>
        <taxon>Chlorobium/Pelodictyon group</taxon>
        <taxon>Chlorobium</taxon>
    </lineage>
</organism>
<dbReference type="Pfam" id="PF12849">
    <property type="entry name" value="PBP_like_2"/>
    <property type="match status" value="1"/>
</dbReference>
<sequence length="319" mass="34561">MMTLIRDKPLAENPGKTEARNNFMQAVRRVSLLLLILAGGCVRNTGTIEEHRSAVSGKLHVAVDKPLDAAVRAQTGIFRAHYPEASFTVEPDISGKTLLALLKGKADAVLINGSTTPAEDSLLADPKRPGRKEAVARDAIICIVNRNCPADSITVDRIVTMLSGQNYAALPLVPWITRNDYRLLTTLRHILKTSGKPLHAMQTDSDSLLAVKVASDPRAAGLLYLSALKTLSLPDSIGNRIRILPASGTGEHASRAILPSEQALFDGSYPLATVVYYIYLPGDPLAAGFGSWLSKEGQKGFERSYLAPFRQMPRTIILK</sequence>
<dbReference type="Proteomes" id="UP000008841">
    <property type="component" value="Chromosome"/>
</dbReference>
<dbReference type="EMBL" id="CP001097">
    <property type="protein sequence ID" value="ACD90311.1"/>
    <property type="molecule type" value="Genomic_DNA"/>
</dbReference>
<dbReference type="AlphaFoldDB" id="B3ECN6"/>
<name>B3ECN6_CHLL2</name>
<dbReference type="SUPFAM" id="SSF53850">
    <property type="entry name" value="Periplasmic binding protein-like II"/>
    <property type="match status" value="1"/>
</dbReference>
<accession>B3ECN6</accession>
<dbReference type="InterPro" id="IPR024370">
    <property type="entry name" value="PBP_domain"/>
</dbReference>
<dbReference type="RefSeq" id="WP_012466188.1">
    <property type="nucleotide sequence ID" value="NC_010803.1"/>
</dbReference>
<gene>
    <name evidence="2" type="ordered locus">Clim_1244</name>
</gene>
<evidence type="ECO:0000313" key="2">
    <source>
        <dbReference type="EMBL" id="ACD90311.1"/>
    </source>
</evidence>
<feature type="domain" description="PBP" evidence="1">
    <location>
        <begin position="51"/>
        <end position="295"/>
    </location>
</feature>
<evidence type="ECO:0000259" key="1">
    <source>
        <dbReference type="Pfam" id="PF12849"/>
    </source>
</evidence>
<dbReference type="Gene3D" id="3.40.190.10">
    <property type="entry name" value="Periplasmic binding protein-like II"/>
    <property type="match status" value="2"/>
</dbReference>